<dbReference type="Proteomes" id="UP000002066">
    <property type="component" value="Chromosome"/>
</dbReference>
<dbReference type="InterPro" id="IPR003819">
    <property type="entry name" value="TauD/TfdA-like"/>
</dbReference>
<evidence type="ECO:0000313" key="8">
    <source>
        <dbReference type="Proteomes" id="UP000002066"/>
    </source>
</evidence>
<dbReference type="KEGG" id="sfa:Sfla_6222"/>
<evidence type="ECO:0000256" key="1">
    <source>
        <dbReference type="ARBA" id="ARBA00005896"/>
    </source>
</evidence>
<accession>A0A8D4BE90</accession>
<dbReference type="AlphaFoldDB" id="A0A8D4BE90"/>
<evidence type="ECO:0000313" key="7">
    <source>
        <dbReference type="EMBL" id="ADW07602.1"/>
    </source>
</evidence>
<proteinExistence type="inferred from homology"/>
<dbReference type="GO" id="GO:0006790">
    <property type="term" value="P:sulfur compound metabolic process"/>
    <property type="evidence" value="ECO:0007669"/>
    <property type="project" value="TreeGrafter"/>
</dbReference>
<dbReference type="Pfam" id="PF02668">
    <property type="entry name" value="TauD"/>
    <property type="match status" value="1"/>
</dbReference>
<dbReference type="InterPro" id="IPR051323">
    <property type="entry name" value="AtsK-like"/>
</dbReference>
<keyword evidence="3 7" id="KW-0223">Dioxygenase</keyword>
<organism evidence="7 8">
    <name type="scientific">Streptomyces pratensis (strain ATCC 33331 / IAF-45CD)</name>
    <dbReference type="NCBI Taxonomy" id="591167"/>
    <lineage>
        <taxon>Bacteria</taxon>
        <taxon>Bacillati</taxon>
        <taxon>Actinomycetota</taxon>
        <taxon>Actinomycetes</taxon>
        <taxon>Kitasatosporales</taxon>
        <taxon>Streptomycetaceae</taxon>
        <taxon>Streptomyces</taxon>
    </lineage>
</organism>
<protein>
    <submittedName>
        <fullName evidence="7">Taurine dioxygenase</fullName>
        <ecNumber evidence="7">1.14.11.17</ecNumber>
    </submittedName>
</protein>
<comment type="similarity">
    <text evidence="1">Belongs to the TfdA dioxygenase family.</text>
</comment>
<keyword evidence="5" id="KW-0408">Iron</keyword>
<evidence type="ECO:0000259" key="6">
    <source>
        <dbReference type="Pfam" id="PF02668"/>
    </source>
</evidence>
<dbReference type="OrthoDB" id="581608at2"/>
<dbReference type="GO" id="GO:0000908">
    <property type="term" value="F:taurine dioxygenase activity"/>
    <property type="evidence" value="ECO:0007669"/>
    <property type="project" value="UniProtKB-EC"/>
</dbReference>
<evidence type="ECO:0000256" key="3">
    <source>
        <dbReference type="ARBA" id="ARBA00022964"/>
    </source>
</evidence>
<evidence type="ECO:0000256" key="2">
    <source>
        <dbReference type="ARBA" id="ARBA00022723"/>
    </source>
</evidence>
<dbReference type="GO" id="GO:0005737">
    <property type="term" value="C:cytoplasm"/>
    <property type="evidence" value="ECO:0007669"/>
    <property type="project" value="TreeGrafter"/>
</dbReference>
<evidence type="ECO:0000256" key="5">
    <source>
        <dbReference type="ARBA" id="ARBA00023004"/>
    </source>
</evidence>
<dbReference type="PANTHER" id="PTHR30468">
    <property type="entry name" value="ALPHA-KETOGLUTARATE-DEPENDENT SULFONATE DIOXYGENASE"/>
    <property type="match status" value="1"/>
</dbReference>
<keyword evidence="4 7" id="KW-0560">Oxidoreductase</keyword>
<feature type="domain" description="TauD/TfdA-like" evidence="6">
    <location>
        <begin position="25"/>
        <end position="283"/>
    </location>
</feature>
<dbReference type="EC" id="1.14.11.17" evidence="7"/>
<evidence type="ECO:0000256" key="4">
    <source>
        <dbReference type="ARBA" id="ARBA00023002"/>
    </source>
</evidence>
<dbReference type="EMBL" id="CP002475">
    <property type="protein sequence ID" value="ADW07602.1"/>
    <property type="molecule type" value="Genomic_DNA"/>
</dbReference>
<dbReference type="InterPro" id="IPR042098">
    <property type="entry name" value="TauD-like_sf"/>
</dbReference>
<name>A0A8D4BE90_STRFA</name>
<gene>
    <name evidence="7" type="ordered locus">Sfla_6222</name>
</gene>
<dbReference type="Gene3D" id="3.60.130.10">
    <property type="entry name" value="Clavaminate synthase-like"/>
    <property type="match status" value="1"/>
</dbReference>
<dbReference type="GO" id="GO:0046872">
    <property type="term" value="F:metal ion binding"/>
    <property type="evidence" value="ECO:0007669"/>
    <property type="project" value="UniProtKB-KW"/>
</dbReference>
<dbReference type="PANTHER" id="PTHR30468:SF1">
    <property type="entry name" value="ALPHA-KETOGLUTARATE-DEPENDENT SULFONATE DIOXYGENASE"/>
    <property type="match status" value="1"/>
</dbReference>
<sequence>MEEYALQAVERLTTRPPEPYETISVTPVTPVLGAEVTGLDLSQELTDRQEKELVHAFLAHHVLVFRDQDITPEQHKRFAARFGELHPVALAAEGSDPHILEIRATKESRAIAGNGWHADGTADTDPSLGSMLYITEIPEGGSGGDTLFANMHLAYELLSPAMRSFLDGLSALHDGALPWATAGQTPPADYDIPRTEHPVVVLHPETGRKLLFVNGPYTSHITQLARPESDALLQMLYAHIARTPLLQCRIRWQPRTLVFWDNRCVQHHAVWDYFPHGRYGQRVAINGTRPQRGSTT</sequence>
<keyword evidence="2" id="KW-0479">Metal-binding</keyword>
<dbReference type="SUPFAM" id="SSF51197">
    <property type="entry name" value="Clavaminate synthase-like"/>
    <property type="match status" value="1"/>
</dbReference>
<reference evidence="7 8" key="1">
    <citation type="submission" date="2011-01" db="EMBL/GenBank/DDBJ databases">
        <title>Complete sequence of chromosome of Streptomyces flavogriseus ATCC 33331.</title>
        <authorList>
            <consortium name="US DOE Joint Genome Institute"/>
            <person name="Lucas S."/>
            <person name="Copeland A."/>
            <person name="Lapidus A."/>
            <person name="Cheng J.-F."/>
            <person name="Goodwin L."/>
            <person name="Pitluck S."/>
            <person name="Davenport K."/>
            <person name="Detter J.C."/>
            <person name="Han C."/>
            <person name="Tapia R."/>
            <person name="Land M."/>
            <person name="Hauser L."/>
            <person name="Kyrpides N."/>
            <person name="Ivanova N."/>
            <person name="Ovchinnikova G."/>
            <person name="Pagani I."/>
            <person name="Brumm P."/>
            <person name="Mead D."/>
            <person name="Woyke T."/>
        </authorList>
    </citation>
    <scope>NUCLEOTIDE SEQUENCE [LARGE SCALE GENOMIC DNA]</scope>
    <source>
        <strain evidence="8">ATCC 33331 / IAF-45CD</strain>
    </source>
</reference>